<evidence type="ECO:0000256" key="2">
    <source>
        <dbReference type="ARBA" id="ARBA00023276"/>
    </source>
</evidence>
<dbReference type="Pfam" id="PF14870">
    <property type="entry name" value="PSII_BNR"/>
    <property type="match status" value="1"/>
</dbReference>
<evidence type="ECO:0000313" key="4">
    <source>
        <dbReference type="EMBL" id="MCT9810846.1"/>
    </source>
</evidence>
<dbReference type="EMBL" id="JAODYH010000004">
    <property type="protein sequence ID" value="MCT9810846.1"/>
    <property type="molecule type" value="Genomic_DNA"/>
</dbReference>
<evidence type="ECO:0000256" key="1">
    <source>
        <dbReference type="ARBA" id="ARBA00022531"/>
    </source>
</evidence>
<keyword evidence="5" id="KW-1185">Reference proteome</keyword>
<feature type="domain" description="Photosynthesis system II assembly factor Ycf48/Hcf136-like" evidence="3">
    <location>
        <begin position="103"/>
        <end position="151"/>
    </location>
</feature>
<dbReference type="PANTHER" id="PTHR47199">
    <property type="entry name" value="PHOTOSYSTEM II STABILITY/ASSEMBLY FACTOR HCF136, CHLOROPLASTIC"/>
    <property type="match status" value="1"/>
</dbReference>
<accession>A0ABT2PK36</accession>
<comment type="caution">
    <text evidence="4">The sequence shown here is derived from an EMBL/GenBank/DDBJ whole genome shotgun (WGS) entry which is preliminary data.</text>
</comment>
<sequence length="386" mass="41348">MARPQCLAMAPQRMQCNVRKENMLNHKPMTSHFYPRCLLALGAAVFCAGLGAQPAGTFEDPLDVSATMVSAPASRPLMAITSAGNRLVALGMRGLIVISDDAGQSWRQASAPVQSDLLAVHFPTPSKGWAVGHDGVILHSTDAGLTWAKQSDGRIAATTMMAEYRTRISAGETAIQPYLDQLALNFKQGPSLPYLGIYFTDEQQGFAVGSFGTLVSTRDAGKTWHAALDRIDNPQFLHLNAIREIAGTLYIAAEKGTVFRQDKTTGQFRQIQTGYGGSFFGIAGNREQLLAYGLRGNVHQSRDQGQTWAAIRTPLQGTVTGGVYMPTRRAVVLSTVAGEVASIDTDRGDVRPLVPPRPAALTGVEGLKNGNMVYTSLSGVITTQAQ</sequence>
<reference evidence="4 5" key="1">
    <citation type="submission" date="2022-09" db="EMBL/GenBank/DDBJ databases">
        <title>Draft genome of isolate Be4.</title>
        <authorList>
            <person name="Sanchez-Castro I."/>
            <person name="Martinez-Rodriguez P."/>
            <person name="Descostes M."/>
            <person name="Merroun M."/>
        </authorList>
    </citation>
    <scope>NUCLEOTIDE SEQUENCE [LARGE SCALE GENOMIC DNA]</scope>
    <source>
        <strain evidence="4 5">Be4</strain>
    </source>
</reference>
<keyword evidence="2" id="KW-0604">Photosystem II</keyword>
<keyword evidence="1" id="KW-0602">Photosynthesis</keyword>
<dbReference type="InterPro" id="IPR028203">
    <property type="entry name" value="PSII_CF48-like_dom"/>
</dbReference>
<gene>
    <name evidence="4" type="ORF">N0K08_09380</name>
</gene>
<proteinExistence type="predicted"/>
<dbReference type="InterPro" id="IPR015943">
    <property type="entry name" value="WD40/YVTN_repeat-like_dom_sf"/>
</dbReference>
<organism evidence="4 5">
    <name type="scientific">Acidovorax bellezanensis</name>
    <dbReference type="NCBI Taxonomy" id="2976702"/>
    <lineage>
        <taxon>Bacteria</taxon>
        <taxon>Pseudomonadati</taxon>
        <taxon>Pseudomonadota</taxon>
        <taxon>Betaproteobacteria</taxon>
        <taxon>Burkholderiales</taxon>
        <taxon>Comamonadaceae</taxon>
        <taxon>Acidovorax</taxon>
    </lineage>
</organism>
<dbReference type="Gene3D" id="2.130.10.10">
    <property type="entry name" value="YVTN repeat-like/Quinoprotein amine dehydrogenase"/>
    <property type="match status" value="2"/>
</dbReference>
<name>A0ABT2PK36_9BURK</name>
<dbReference type="PANTHER" id="PTHR47199:SF2">
    <property type="entry name" value="PHOTOSYSTEM II STABILITY_ASSEMBLY FACTOR HCF136, CHLOROPLASTIC"/>
    <property type="match status" value="1"/>
</dbReference>
<dbReference type="Proteomes" id="UP001525968">
    <property type="component" value="Unassembled WGS sequence"/>
</dbReference>
<protein>
    <submittedName>
        <fullName evidence="4">YCF48-related protein</fullName>
    </submittedName>
</protein>
<evidence type="ECO:0000259" key="3">
    <source>
        <dbReference type="Pfam" id="PF14870"/>
    </source>
</evidence>
<evidence type="ECO:0000313" key="5">
    <source>
        <dbReference type="Proteomes" id="UP001525968"/>
    </source>
</evidence>
<dbReference type="SUPFAM" id="SSF110296">
    <property type="entry name" value="Oligoxyloglucan reducing end-specific cellobiohydrolase"/>
    <property type="match status" value="1"/>
</dbReference>